<feature type="region of interest" description="Disordered" evidence="3">
    <location>
        <begin position="155"/>
        <end position="179"/>
    </location>
</feature>
<dbReference type="Gene3D" id="3.30.365.10">
    <property type="entry name" value="Aldehyde oxidase/xanthine dehydrogenase, molybdopterin binding domain"/>
    <property type="match status" value="4"/>
</dbReference>
<sequence>MNSESAFFETPPTLVAVGQPLSRVDGRAKVTGAAKYSAEYNHLPGLVHAVIKTSDVAKGRVTSIDTSAAQREPGVLAILTHQNLPKPARTAETKEGKEAIGMAVQMTFMPMQSDQVFYAGQPVAIVVADTLEHAQHAAAKLRVTVAPEAPIASYQDAKAQRYNPGGKPDADAEGTKRRGKAAAAFAAAPAQVTATYTHATNHHNPMEPSATIAHWEAADRLTVYDATQGVSWQQRALSGFLGLPMEQVRVITKYLGGGFGCKGPIWPHSVLTALTAKAVGRPVKLVLTRPQMFTSVGHREDQEQTLRLGATKEGKLLALLHEKTSTTSQWDDYAETNSKFMGMLYQCPAFEATTKLAKANVMTPTWMRAPGEAPGSFALESSLDDLAYQLGIDPIQIRLLNHADRDPSTGKPWSSKSLKQCYQRGAELFGWNKRNPKNGLTRDGKYLVGWGMATATYPVNDSQGNARVRLYADGHAVVQLAATDLGTGTYTVITQVAADCLGIAPDKVRFELGDSVLPTTNISGGSMGAGTFASSVYTAAQDMWQKLTKVAVMDAKSPLFRAKPAEVEVVKGRLQLKANPSKGEEFAALMKRGNLTDLEGFGQGKHGAGYEAAQAGAAAPAKSDDAGKEDGSAHAMHAFGAHFCEVRVDPELGTIRVTKWVSVVAGGRILNPKTARSQVIGGATMGIGAALMEQTVRDPNLARYTNASLADYHVPVNADIPDLTVEFIDEHDPYINALGVKGIGEIAIVGTAAAVGNAIFHATGRRLRDLPMTPNKVLEALRQPA</sequence>
<gene>
    <name evidence="5" type="ORF">ACFSDX_17535</name>
</gene>
<proteinExistence type="predicted"/>
<comment type="caution">
    <text evidence="5">The sequence shown here is derived from an EMBL/GenBank/DDBJ whole genome shotgun (WGS) entry which is preliminary data.</text>
</comment>
<dbReference type="SMART" id="SM01008">
    <property type="entry name" value="Ald_Xan_dh_C"/>
    <property type="match status" value="1"/>
</dbReference>
<dbReference type="Proteomes" id="UP001597197">
    <property type="component" value="Unassembled WGS sequence"/>
</dbReference>
<keyword evidence="6" id="KW-1185">Reference proteome</keyword>
<dbReference type="InterPro" id="IPR036856">
    <property type="entry name" value="Ald_Oxase/Xan_DH_a/b_sf"/>
</dbReference>
<name>A0ABW4QY30_9BACT</name>
<dbReference type="InterPro" id="IPR016208">
    <property type="entry name" value="Ald_Oxase/xanthine_DH-like"/>
</dbReference>
<dbReference type="InterPro" id="IPR037165">
    <property type="entry name" value="AldOxase/xan_DH_Mopterin-bd_sf"/>
</dbReference>
<keyword evidence="2" id="KW-0560">Oxidoreductase</keyword>
<dbReference type="PANTHER" id="PTHR11908">
    <property type="entry name" value="XANTHINE DEHYDROGENASE"/>
    <property type="match status" value="1"/>
</dbReference>
<dbReference type="SUPFAM" id="SSF56003">
    <property type="entry name" value="Molybdenum cofactor-binding domain"/>
    <property type="match status" value="1"/>
</dbReference>
<dbReference type="Pfam" id="PF20256">
    <property type="entry name" value="MoCoBD_2"/>
    <property type="match status" value="1"/>
</dbReference>
<organism evidence="5 6">
    <name type="scientific">Hymenobacter bucti</name>
    <dbReference type="NCBI Taxonomy" id="1844114"/>
    <lineage>
        <taxon>Bacteria</taxon>
        <taxon>Pseudomonadati</taxon>
        <taxon>Bacteroidota</taxon>
        <taxon>Cytophagia</taxon>
        <taxon>Cytophagales</taxon>
        <taxon>Hymenobacteraceae</taxon>
        <taxon>Hymenobacter</taxon>
    </lineage>
</organism>
<dbReference type="RefSeq" id="WP_382315883.1">
    <property type="nucleotide sequence ID" value="NZ_JBHUFD010000006.1"/>
</dbReference>
<dbReference type="EMBL" id="JBHUFD010000006">
    <property type="protein sequence ID" value="MFD1874251.1"/>
    <property type="molecule type" value="Genomic_DNA"/>
</dbReference>
<dbReference type="SUPFAM" id="SSF54665">
    <property type="entry name" value="CO dehydrogenase molybdoprotein N-domain-like"/>
    <property type="match status" value="1"/>
</dbReference>
<evidence type="ECO:0000313" key="5">
    <source>
        <dbReference type="EMBL" id="MFD1874251.1"/>
    </source>
</evidence>
<reference evidence="6" key="1">
    <citation type="journal article" date="2019" name="Int. J. Syst. Evol. Microbiol.">
        <title>The Global Catalogue of Microorganisms (GCM) 10K type strain sequencing project: providing services to taxonomists for standard genome sequencing and annotation.</title>
        <authorList>
            <consortium name="The Broad Institute Genomics Platform"/>
            <consortium name="The Broad Institute Genome Sequencing Center for Infectious Disease"/>
            <person name="Wu L."/>
            <person name="Ma J."/>
        </authorList>
    </citation>
    <scope>NUCLEOTIDE SEQUENCE [LARGE SCALE GENOMIC DNA]</scope>
    <source>
        <strain evidence="6">CGMCC 1.15795</strain>
    </source>
</reference>
<evidence type="ECO:0000313" key="6">
    <source>
        <dbReference type="Proteomes" id="UP001597197"/>
    </source>
</evidence>
<evidence type="ECO:0000256" key="3">
    <source>
        <dbReference type="SAM" id="MobiDB-lite"/>
    </source>
</evidence>
<dbReference type="Pfam" id="PF02738">
    <property type="entry name" value="MoCoBD_1"/>
    <property type="match status" value="1"/>
</dbReference>
<dbReference type="InterPro" id="IPR046867">
    <property type="entry name" value="AldOxase/xan_DH_MoCoBD2"/>
</dbReference>
<dbReference type="Pfam" id="PF01315">
    <property type="entry name" value="Ald_Xan_dh_C"/>
    <property type="match status" value="1"/>
</dbReference>
<dbReference type="PANTHER" id="PTHR11908:SF132">
    <property type="entry name" value="ALDEHYDE OXIDASE 1-RELATED"/>
    <property type="match status" value="1"/>
</dbReference>
<keyword evidence="1" id="KW-0500">Molybdenum</keyword>
<accession>A0ABW4QY30</accession>
<evidence type="ECO:0000256" key="2">
    <source>
        <dbReference type="ARBA" id="ARBA00023002"/>
    </source>
</evidence>
<dbReference type="InterPro" id="IPR000674">
    <property type="entry name" value="Ald_Oxase/Xan_DH_a/b"/>
</dbReference>
<evidence type="ECO:0000259" key="4">
    <source>
        <dbReference type="SMART" id="SM01008"/>
    </source>
</evidence>
<protein>
    <submittedName>
        <fullName evidence="5">Xanthine dehydrogenase family protein molybdopterin-binding subunit</fullName>
    </submittedName>
</protein>
<feature type="domain" description="Aldehyde oxidase/xanthine dehydrogenase a/b hammerhead" evidence="4">
    <location>
        <begin position="31"/>
        <end position="149"/>
    </location>
</feature>
<dbReference type="InterPro" id="IPR008274">
    <property type="entry name" value="AldOxase/xan_DH_MoCoBD1"/>
</dbReference>
<evidence type="ECO:0000256" key="1">
    <source>
        <dbReference type="ARBA" id="ARBA00022505"/>
    </source>
</evidence>
<dbReference type="Gene3D" id="3.90.1170.50">
    <property type="entry name" value="Aldehyde oxidase/xanthine dehydrogenase, a/b hammerhead"/>
    <property type="match status" value="1"/>
</dbReference>